<sequence>MSMIQLNDSLQSKHLFIFNGASMPPHAIQLHVETVVKRFAPLYYSALIPQLKLVVWITGASSRIGEVLAKQLAALGAKIIISARNEPELEIVKKKSYLNLGTHEEILPLDLSSDAIRDVVEKVESLFGGVGVDYVIHNATFERIKEKHDARGTENKNFGEHNSEIQPYIVLPDDDFKGEV</sequence>
<dbReference type="InterPro" id="IPR002347">
    <property type="entry name" value="SDR_fam"/>
</dbReference>
<dbReference type="AlphaFoldDB" id="A0AAD5CLK3"/>
<dbReference type="GO" id="GO:0016020">
    <property type="term" value="C:membrane"/>
    <property type="evidence" value="ECO:0007669"/>
    <property type="project" value="TreeGrafter"/>
</dbReference>
<accession>A0AAD5CLK3</accession>
<name>A0AAD5CLK3_AMBAR</name>
<dbReference type="EMBL" id="JAMZMK010007680">
    <property type="protein sequence ID" value="KAI7743789.1"/>
    <property type="molecule type" value="Genomic_DNA"/>
</dbReference>
<reference evidence="1" key="1">
    <citation type="submission" date="2022-06" db="EMBL/GenBank/DDBJ databases">
        <title>Uncovering the hologenomic basis of an extraordinary plant invasion.</title>
        <authorList>
            <person name="Bieker V.C."/>
            <person name="Martin M.D."/>
            <person name="Gilbert T."/>
            <person name="Hodgins K."/>
            <person name="Battlay P."/>
            <person name="Petersen B."/>
            <person name="Wilson J."/>
        </authorList>
    </citation>
    <scope>NUCLEOTIDE SEQUENCE</scope>
    <source>
        <strain evidence="1">AA19_3_7</strain>
        <tissue evidence="1">Leaf</tissue>
    </source>
</reference>
<proteinExistence type="predicted"/>
<dbReference type="Pfam" id="PF00106">
    <property type="entry name" value="adh_short"/>
    <property type="match status" value="1"/>
</dbReference>
<dbReference type="InterPro" id="IPR036291">
    <property type="entry name" value="NAD(P)-bd_dom_sf"/>
</dbReference>
<dbReference type="SUPFAM" id="SSF51735">
    <property type="entry name" value="NAD(P)-binding Rossmann-fold domains"/>
    <property type="match status" value="1"/>
</dbReference>
<dbReference type="PANTHER" id="PTHR45274">
    <property type="entry name" value="NAD(P)-BINDING ROSSMANN-FOLD SUPERFAMILY PROTEIN"/>
    <property type="match status" value="1"/>
</dbReference>
<dbReference type="PANTHER" id="PTHR45274:SF2">
    <property type="entry name" value="NAD(P)-BINDING ROSSMANN-FOLD SUPERFAMILY PROTEIN"/>
    <property type="match status" value="1"/>
</dbReference>
<comment type="caution">
    <text evidence="1">The sequence shown here is derived from an EMBL/GenBank/DDBJ whole genome shotgun (WGS) entry which is preliminary data.</text>
</comment>
<evidence type="ECO:0008006" key="3">
    <source>
        <dbReference type="Google" id="ProtNLM"/>
    </source>
</evidence>
<gene>
    <name evidence="1" type="ORF">M8C21_004834</name>
</gene>
<keyword evidence="2" id="KW-1185">Reference proteome</keyword>
<dbReference type="Proteomes" id="UP001206925">
    <property type="component" value="Unassembled WGS sequence"/>
</dbReference>
<evidence type="ECO:0000313" key="2">
    <source>
        <dbReference type="Proteomes" id="UP001206925"/>
    </source>
</evidence>
<organism evidence="1 2">
    <name type="scientific">Ambrosia artemisiifolia</name>
    <name type="common">Common ragweed</name>
    <dbReference type="NCBI Taxonomy" id="4212"/>
    <lineage>
        <taxon>Eukaryota</taxon>
        <taxon>Viridiplantae</taxon>
        <taxon>Streptophyta</taxon>
        <taxon>Embryophyta</taxon>
        <taxon>Tracheophyta</taxon>
        <taxon>Spermatophyta</taxon>
        <taxon>Magnoliopsida</taxon>
        <taxon>eudicotyledons</taxon>
        <taxon>Gunneridae</taxon>
        <taxon>Pentapetalae</taxon>
        <taxon>asterids</taxon>
        <taxon>campanulids</taxon>
        <taxon>Asterales</taxon>
        <taxon>Asteraceae</taxon>
        <taxon>Asteroideae</taxon>
        <taxon>Heliantheae alliance</taxon>
        <taxon>Heliantheae</taxon>
        <taxon>Ambrosia</taxon>
    </lineage>
</organism>
<evidence type="ECO:0000313" key="1">
    <source>
        <dbReference type="EMBL" id="KAI7743789.1"/>
    </source>
</evidence>
<dbReference type="Gene3D" id="3.40.50.720">
    <property type="entry name" value="NAD(P)-binding Rossmann-like Domain"/>
    <property type="match status" value="1"/>
</dbReference>
<protein>
    <recommendedName>
        <fullName evidence="3">NAD(P)-binding protein</fullName>
    </recommendedName>
</protein>